<gene>
    <name evidence="1" type="ORF">PUN28_015979</name>
</gene>
<evidence type="ECO:0000313" key="2">
    <source>
        <dbReference type="Proteomes" id="UP001430953"/>
    </source>
</evidence>
<evidence type="ECO:0000313" key="1">
    <source>
        <dbReference type="EMBL" id="KAL0105928.1"/>
    </source>
</evidence>
<keyword evidence="2" id="KW-1185">Reference proteome</keyword>
<sequence>MQIARCKSVLVTIAMIRQVLSFIFVVAQFVLAEFWSQSVKNSKKSDTHCLLRHTVGLLLLGQQC</sequence>
<comment type="caution">
    <text evidence="1">The sequence shown here is derived from an EMBL/GenBank/DDBJ whole genome shotgun (WGS) entry which is preliminary data.</text>
</comment>
<evidence type="ECO:0008006" key="3">
    <source>
        <dbReference type="Google" id="ProtNLM"/>
    </source>
</evidence>
<dbReference type="Proteomes" id="UP001430953">
    <property type="component" value="Unassembled WGS sequence"/>
</dbReference>
<dbReference type="AlphaFoldDB" id="A0AAW2EQC2"/>
<organism evidence="1 2">
    <name type="scientific">Cardiocondyla obscurior</name>
    <dbReference type="NCBI Taxonomy" id="286306"/>
    <lineage>
        <taxon>Eukaryota</taxon>
        <taxon>Metazoa</taxon>
        <taxon>Ecdysozoa</taxon>
        <taxon>Arthropoda</taxon>
        <taxon>Hexapoda</taxon>
        <taxon>Insecta</taxon>
        <taxon>Pterygota</taxon>
        <taxon>Neoptera</taxon>
        <taxon>Endopterygota</taxon>
        <taxon>Hymenoptera</taxon>
        <taxon>Apocrita</taxon>
        <taxon>Aculeata</taxon>
        <taxon>Formicoidea</taxon>
        <taxon>Formicidae</taxon>
        <taxon>Myrmicinae</taxon>
        <taxon>Cardiocondyla</taxon>
    </lineage>
</organism>
<reference evidence="1 2" key="1">
    <citation type="submission" date="2023-03" db="EMBL/GenBank/DDBJ databases">
        <title>High recombination rates correlate with genetic variation in Cardiocondyla obscurior ants.</title>
        <authorList>
            <person name="Errbii M."/>
        </authorList>
    </citation>
    <scope>NUCLEOTIDE SEQUENCE [LARGE SCALE GENOMIC DNA]</scope>
    <source>
        <strain evidence="1">Alpha-2009</strain>
        <tissue evidence="1">Whole body</tissue>
    </source>
</reference>
<protein>
    <recommendedName>
        <fullName evidence="3">Secreted protein</fullName>
    </recommendedName>
</protein>
<proteinExistence type="predicted"/>
<accession>A0AAW2EQC2</accession>
<dbReference type="EMBL" id="JADYXP020000018">
    <property type="protein sequence ID" value="KAL0105928.1"/>
    <property type="molecule type" value="Genomic_DNA"/>
</dbReference>
<name>A0AAW2EQC2_9HYME</name>